<protein>
    <submittedName>
        <fullName evidence="2">Uncharacterized protein</fullName>
    </submittedName>
</protein>
<name>A0AC35UCY0_9BILA</name>
<evidence type="ECO:0000313" key="1">
    <source>
        <dbReference type="Proteomes" id="UP000095286"/>
    </source>
</evidence>
<reference evidence="2" key="1">
    <citation type="submission" date="2016-11" db="UniProtKB">
        <authorList>
            <consortium name="WormBaseParasite"/>
        </authorList>
    </citation>
    <scope>IDENTIFICATION</scope>
    <source>
        <strain evidence="2">KR3021</strain>
    </source>
</reference>
<dbReference type="Proteomes" id="UP000095286">
    <property type="component" value="Unplaced"/>
</dbReference>
<evidence type="ECO:0000313" key="2">
    <source>
        <dbReference type="WBParaSite" id="RSKR_0001034775.1"/>
    </source>
</evidence>
<proteinExistence type="predicted"/>
<accession>A0AC35UCY0</accession>
<organism evidence="1 2">
    <name type="scientific">Rhabditophanes sp. KR3021</name>
    <dbReference type="NCBI Taxonomy" id="114890"/>
    <lineage>
        <taxon>Eukaryota</taxon>
        <taxon>Metazoa</taxon>
        <taxon>Ecdysozoa</taxon>
        <taxon>Nematoda</taxon>
        <taxon>Chromadorea</taxon>
        <taxon>Rhabditida</taxon>
        <taxon>Tylenchina</taxon>
        <taxon>Panagrolaimomorpha</taxon>
        <taxon>Strongyloidoidea</taxon>
        <taxon>Alloionematidae</taxon>
        <taxon>Rhabditophanes</taxon>
    </lineage>
</organism>
<dbReference type="WBParaSite" id="RSKR_0001034775.1">
    <property type="protein sequence ID" value="RSKR_0001034775.1"/>
    <property type="gene ID" value="RSKR_0001034775"/>
</dbReference>
<sequence length="148" mass="16834">MSNLNDELSLEKDLLPATLKPKRKHKKKGRKNKKIQISTTDKPIYNFDVVTIQTTTIRRIEPVSVISLFSIISVFGILLLVILGLTHCFYNRRARRTVGNLNFNKAIAEAFPAQSLLKSKANEEKRKGSSKKPEQPNQTIRHPSKLLL</sequence>